<evidence type="ECO:0000313" key="2">
    <source>
        <dbReference type="Proteomes" id="UP000072421"/>
    </source>
</evidence>
<evidence type="ECO:0000313" key="1">
    <source>
        <dbReference type="EMBL" id="AMO94244.1"/>
    </source>
</evidence>
<organism evidence="1">
    <name type="scientific">Collimonas fungivorans</name>
    <dbReference type="NCBI Taxonomy" id="158899"/>
    <lineage>
        <taxon>Bacteria</taxon>
        <taxon>Pseudomonadati</taxon>
        <taxon>Pseudomonadota</taxon>
        <taxon>Betaproteobacteria</taxon>
        <taxon>Burkholderiales</taxon>
        <taxon>Oxalobacteraceae</taxon>
        <taxon>Collimonas</taxon>
    </lineage>
</organism>
<protein>
    <submittedName>
        <fullName evidence="1">Uncharacterized protein</fullName>
    </submittedName>
</protein>
<name>A0A127P9C9_9BURK</name>
<dbReference type="EMBL" id="CP013232">
    <property type="protein sequence ID" value="AMO94244.1"/>
    <property type="molecule type" value="Genomic_DNA"/>
</dbReference>
<sequence>MRNGITDYRPVTIIGNIVSMMFVFCQNFAAKATRGGPDDPFWREIIFRRISTFPSIVFCFPRYHCGAAV</sequence>
<dbReference type="Proteomes" id="UP000072421">
    <property type="component" value="Chromosome"/>
</dbReference>
<dbReference type="PATRIC" id="fig|158899.10.peg.1549"/>
<dbReference type="AlphaFoldDB" id="A0A127P9C9"/>
<proteinExistence type="predicted"/>
<reference evidence="1 2" key="1">
    <citation type="submission" date="2015-11" db="EMBL/GenBank/DDBJ databases">
        <title>Exploring the genomic traits of fungus-feeding bacterial genus Collimonas.</title>
        <authorList>
            <person name="Song C."/>
            <person name="Schmidt R."/>
            <person name="de Jager V."/>
            <person name="Krzyzanowska D."/>
            <person name="Jongedijk E."/>
            <person name="Cankar K."/>
            <person name="Beekwilder J."/>
            <person name="van Veen A."/>
            <person name="de Boer W."/>
            <person name="van Veen J.A."/>
            <person name="Garbeva P."/>
        </authorList>
    </citation>
    <scope>NUCLEOTIDE SEQUENCE [LARGE SCALE GENOMIC DNA]</scope>
    <source>
        <strain evidence="1 2">Ter6</strain>
    </source>
</reference>
<gene>
    <name evidence="1" type="ORF">CFter6_1540</name>
</gene>
<accession>A0A127P9C9</accession>